<dbReference type="Pfam" id="PF07884">
    <property type="entry name" value="VKOR"/>
    <property type="match status" value="1"/>
</dbReference>
<protein>
    <recommendedName>
        <fullName evidence="2">Vitamin K epoxide reductase domain-containing protein</fullName>
    </recommendedName>
</protein>
<reference evidence="3" key="1">
    <citation type="submission" date="2021-06" db="EMBL/GenBank/DDBJ databases">
        <authorList>
            <person name="Hodson N. C."/>
            <person name="Mongue J. A."/>
            <person name="Jaron S. K."/>
        </authorList>
    </citation>
    <scope>NUCLEOTIDE SEQUENCE</scope>
</reference>
<feature type="transmembrane region" description="Helical" evidence="1">
    <location>
        <begin position="118"/>
        <end position="137"/>
    </location>
</feature>
<keyword evidence="1" id="KW-0812">Transmembrane</keyword>
<feature type="transmembrane region" description="Helical" evidence="1">
    <location>
        <begin position="143"/>
        <end position="162"/>
    </location>
</feature>
<dbReference type="SMART" id="SM00756">
    <property type="entry name" value="VKc"/>
    <property type="match status" value="1"/>
</dbReference>
<keyword evidence="1" id="KW-1133">Transmembrane helix</keyword>
<dbReference type="PANTHER" id="PTHR14519:SF8">
    <property type="entry name" value="VITAMIN K EPOXIDE REDUCTASE COMPLEX SUBUNIT 1"/>
    <property type="match status" value="1"/>
</dbReference>
<evidence type="ECO:0000259" key="2">
    <source>
        <dbReference type="SMART" id="SM00756"/>
    </source>
</evidence>
<comment type="caution">
    <text evidence="3">The sequence shown here is derived from an EMBL/GenBank/DDBJ whole genome shotgun (WGS) entry which is preliminary data.</text>
</comment>
<dbReference type="CDD" id="cd12917">
    <property type="entry name" value="VKOR_euk"/>
    <property type="match status" value="1"/>
</dbReference>
<dbReference type="Proteomes" id="UP000708208">
    <property type="component" value="Unassembled WGS sequence"/>
</dbReference>
<name>A0A8J2PE55_9HEXA</name>
<organism evidence="3 4">
    <name type="scientific">Allacma fusca</name>
    <dbReference type="NCBI Taxonomy" id="39272"/>
    <lineage>
        <taxon>Eukaryota</taxon>
        <taxon>Metazoa</taxon>
        <taxon>Ecdysozoa</taxon>
        <taxon>Arthropoda</taxon>
        <taxon>Hexapoda</taxon>
        <taxon>Collembola</taxon>
        <taxon>Symphypleona</taxon>
        <taxon>Sminthuridae</taxon>
        <taxon>Allacma</taxon>
    </lineage>
</organism>
<dbReference type="InterPro" id="IPR042406">
    <property type="entry name" value="VKORC1/VKORC1L1"/>
</dbReference>
<dbReference type="EMBL" id="CAJVCH010473668">
    <property type="protein sequence ID" value="CAG7820242.1"/>
    <property type="molecule type" value="Genomic_DNA"/>
</dbReference>
<sequence>MCCARSTLLVSTELSLVVFEDTKARFVKGWISRLRRLSEGVGNALRNDPNYQALCDISETMRCSNVFTSRFGKGLGIVGPLVGEDSPLYQSNGVYGMFMYSAFVFFSLFPYRVFAKICVFMGIAANIVSAYLAYILFFVIEDICVVCISTYAIGFFLLIASIKNLSAINTLKAETSLNFSSYLDGKGTPGKKRV</sequence>
<gene>
    <name evidence="3" type="ORF">AFUS01_LOCUS30644</name>
</gene>
<evidence type="ECO:0000313" key="4">
    <source>
        <dbReference type="Proteomes" id="UP000708208"/>
    </source>
</evidence>
<dbReference type="GO" id="GO:0047057">
    <property type="term" value="F:vitamin-K-epoxide reductase (warfarin-sensitive) activity"/>
    <property type="evidence" value="ECO:0007669"/>
    <property type="project" value="InterPro"/>
</dbReference>
<evidence type="ECO:0000313" key="3">
    <source>
        <dbReference type="EMBL" id="CAG7820242.1"/>
    </source>
</evidence>
<dbReference type="OrthoDB" id="17010at2759"/>
<accession>A0A8J2PE55</accession>
<keyword evidence="1" id="KW-0472">Membrane</keyword>
<dbReference type="AlphaFoldDB" id="A0A8J2PE55"/>
<feature type="transmembrane region" description="Helical" evidence="1">
    <location>
        <begin position="93"/>
        <end position="111"/>
    </location>
</feature>
<keyword evidence="4" id="KW-1185">Reference proteome</keyword>
<dbReference type="InterPro" id="IPR012932">
    <property type="entry name" value="VKOR"/>
</dbReference>
<dbReference type="GO" id="GO:0042373">
    <property type="term" value="P:vitamin K metabolic process"/>
    <property type="evidence" value="ECO:0007669"/>
    <property type="project" value="InterPro"/>
</dbReference>
<evidence type="ECO:0000256" key="1">
    <source>
        <dbReference type="SAM" id="Phobius"/>
    </source>
</evidence>
<proteinExistence type="predicted"/>
<feature type="domain" description="Vitamin K epoxide reductase" evidence="2">
    <location>
        <begin position="4"/>
        <end position="165"/>
    </location>
</feature>
<dbReference type="PANTHER" id="PTHR14519">
    <property type="entry name" value="VITAMIN K EPOXIDE REDUCTASE COMPLEX, SUBUNIT 1"/>
    <property type="match status" value="1"/>
</dbReference>